<keyword evidence="2" id="KW-1185">Reference proteome</keyword>
<dbReference type="RefSeq" id="WP_166918584.1">
    <property type="nucleotide sequence ID" value="NZ_JAASRN010000001.1"/>
</dbReference>
<proteinExistence type="predicted"/>
<sequence length="81" mass="9482">MIARLFNISRRTVLYWIRTMGRSLSIPEIDTEVKEVQIDEMWHLKNKSYGSGEPWIVLEVKPSDGLLAIVMLEPSRNYMND</sequence>
<dbReference type="Proteomes" id="UP000537126">
    <property type="component" value="Unassembled WGS sequence"/>
</dbReference>
<evidence type="ECO:0000313" key="2">
    <source>
        <dbReference type="Proteomes" id="UP000537126"/>
    </source>
</evidence>
<protein>
    <submittedName>
        <fullName evidence="1">Uncharacterized protein</fullName>
    </submittedName>
</protein>
<evidence type="ECO:0000313" key="1">
    <source>
        <dbReference type="EMBL" id="NIK73333.1"/>
    </source>
</evidence>
<dbReference type="AlphaFoldDB" id="A0A846MP47"/>
<gene>
    <name evidence="1" type="ORF">FHS56_000819</name>
</gene>
<accession>A0A846MP47</accession>
<organism evidence="1 2">
    <name type="scientific">Thermonema lapsum</name>
    <dbReference type="NCBI Taxonomy" id="28195"/>
    <lineage>
        <taxon>Bacteria</taxon>
        <taxon>Pseudomonadati</taxon>
        <taxon>Bacteroidota</taxon>
        <taxon>Cytophagia</taxon>
        <taxon>Cytophagales</taxon>
        <taxon>Thermonemataceae</taxon>
        <taxon>Thermonema</taxon>
    </lineage>
</organism>
<comment type="caution">
    <text evidence="1">The sequence shown here is derived from an EMBL/GenBank/DDBJ whole genome shotgun (WGS) entry which is preliminary data.</text>
</comment>
<name>A0A846MP47_9BACT</name>
<reference evidence="1 2" key="1">
    <citation type="submission" date="2020-03" db="EMBL/GenBank/DDBJ databases">
        <title>Genomic Encyclopedia of Type Strains, Phase IV (KMG-IV): sequencing the most valuable type-strain genomes for metagenomic binning, comparative biology and taxonomic classification.</title>
        <authorList>
            <person name="Goeker M."/>
        </authorList>
    </citation>
    <scope>NUCLEOTIDE SEQUENCE [LARGE SCALE GENOMIC DNA]</scope>
    <source>
        <strain evidence="1 2">DSM 5718</strain>
    </source>
</reference>
<dbReference type="EMBL" id="JAASRN010000001">
    <property type="protein sequence ID" value="NIK73333.1"/>
    <property type="molecule type" value="Genomic_DNA"/>
</dbReference>